<dbReference type="GO" id="GO:0019748">
    <property type="term" value="P:secondary metabolic process"/>
    <property type="evidence" value="ECO:0007669"/>
    <property type="project" value="TreeGrafter"/>
</dbReference>
<dbReference type="InterPro" id="IPR029058">
    <property type="entry name" value="AB_hydrolase_fold"/>
</dbReference>
<name>A0A9W9RC07_PENBR</name>
<comment type="caution">
    <text evidence="3">The sequence shown here is derived from an EMBL/GenBank/DDBJ whole genome shotgun (WGS) entry which is preliminary data.</text>
</comment>
<dbReference type="SUPFAM" id="SSF53474">
    <property type="entry name" value="alpha/beta-Hydrolases"/>
    <property type="match status" value="1"/>
</dbReference>
<dbReference type="Gene3D" id="3.40.50.1820">
    <property type="entry name" value="alpha/beta hydrolase"/>
    <property type="match status" value="1"/>
</dbReference>
<evidence type="ECO:0000313" key="4">
    <source>
        <dbReference type="Proteomes" id="UP001148299"/>
    </source>
</evidence>
<evidence type="ECO:0000259" key="2">
    <source>
        <dbReference type="Pfam" id="PF03959"/>
    </source>
</evidence>
<dbReference type="Proteomes" id="UP001148299">
    <property type="component" value="Unassembled WGS sequence"/>
</dbReference>
<dbReference type="Pfam" id="PF03959">
    <property type="entry name" value="FSH1"/>
    <property type="match status" value="1"/>
</dbReference>
<dbReference type="InterPro" id="IPR050593">
    <property type="entry name" value="LovG"/>
</dbReference>
<dbReference type="GO" id="GO:0005737">
    <property type="term" value="C:cytoplasm"/>
    <property type="evidence" value="ECO:0007669"/>
    <property type="project" value="TreeGrafter"/>
</dbReference>
<dbReference type="PANTHER" id="PTHR48070">
    <property type="entry name" value="ESTERASE OVCA2"/>
    <property type="match status" value="1"/>
</dbReference>
<reference evidence="3" key="1">
    <citation type="submission" date="2022-12" db="EMBL/GenBank/DDBJ databases">
        <authorList>
            <person name="Petersen C."/>
        </authorList>
    </citation>
    <scope>NUCLEOTIDE SEQUENCE</scope>
    <source>
        <strain evidence="3">IBT 35675</strain>
    </source>
</reference>
<keyword evidence="4" id="KW-1185">Reference proteome</keyword>
<keyword evidence="1" id="KW-0378">Hydrolase</keyword>
<evidence type="ECO:0000256" key="1">
    <source>
        <dbReference type="ARBA" id="ARBA00022801"/>
    </source>
</evidence>
<dbReference type="InterPro" id="IPR005645">
    <property type="entry name" value="FSH-like_dom"/>
</dbReference>
<proteinExistence type="predicted"/>
<organism evidence="3 4">
    <name type="scientific">Penicillium brevicompactum</name>
    <dbReference type="NCBI Taxonomy" id="5074"/>
    <lineage>
        <taxon>Eukaryota</taxon>
        <taxon>Fungi</taxon>
        <taxon>Dikarya</taxon>
        <taxon>Ascomycota</taxon>
        <taxon>Pezizomycotina</taxon>
        <taxon>Eurotiomycetes</taxon>
        <taxon>Eurotiomycetidae</taxon>
        <taxon>Eurotiales</taxon>
        <taxon>Aspergillaceae</taxon>
        <taxon>Penicillium</taxon>
    </lineage>
</organism>
<protein>
    <recommendedName>
        <fullName evidence="2">Serine hydrolase domain-containing protein</fullName>
    </recommendedName>
</protein>
<accession>A0A9W9RC07</accession>
<dbReference type="AlphaFoldDB" id="A0A9W9RC07"/>
<evidence type="ECO:0000313" key="3">
    <source>
        <dbReference type="EMBL" id="KAJ5357427.1"/>
    </source>
</evidence>
<reference evidence="3" key="2">
    <citation type="journal article" date="2023" name="IMA Fungus">
        <title>Comparative genomic study of the Penicillium genus elucidates a diverse pangenome and 15 lateral gene transfer events.</title>
        <authorList>
            <person name="Petersen C."/>
            <person name="Sorensen T."/>
            <person name="Nielsen M.R."/>
            <person name="Sondergaard T.E."/>
            <person name="Sorensen J.L."/>
            <person name="Fitzpatrick D.A."/>
            <person name="Frisvad J.C."/>
            <person name="Nielsen K.L."/>
        </authorList>
    </citation>
    <scope>NUCLEOTIDE SEQUENCE</scope>
    <source>
        <strain evidence="3">IBT 35675</strain>
    </source>
</reference>
<sequence>MKVLCLHGKGTSGAIFRSQICELPHTSHISAISHPAASFRSKLPEGTEFDFLDGPFNSNAAAGVDLFYSPPYYSWWENDSIDDIRGATERLNEYIAQNGPYDLAMMFSQGCVLGSSALLIHQEETPHLPPPFKAAMFICGGPSTIVMEELGFHVSAEARERDVASRKALFAQAGSSAVLAKGSDRWTGLKSLNDGLSEDQLREEITSPYHITIPTVHVYGTKDPRYASGVHLSGLCDAANRRTFNHEGGHEIPRTAAVSDSLAGLFKWAAEQAGAR</sequence>
<dbReference type="EMBL" id="JAPZBR010000003">
    <property type="protein sequence ID" value="KAJ5357427.1"/>
    <property type="molecule type" value="Genomic_DNA"/>
</dbReference>
<dbReference type="GO" id="GO:0072330">
    <property type="term" value="P:monocarboxylic acid biosynthetic process"/>
    <property type="evidence" value="ECO:0007669"/>
    <property type="project" value="UniProtKB-ARBA"/>
</dbReference>
<gene>
    <name evidence="3" type="ORF">N7541_004585</name>
</gene>
<feature type="domain" description="Serine hydrolase" evidence="2">
    <location>
        <begin position="1"/>
        <end position="259"/>
    </location>
</feature>
<dbReference type="GO" id="GO:0016787">
    <property type="term" value="F:hydrolase activity"/>
    <property type="evidence" value="ECO:0007669"/>
    <property type="project" value="UniProtKB-KW"/>
</dbReference>
<dbReference type="GO" id="GO:0017000">
    <property type="term" value="P:antibiotic biosynthetic process"/>
    <property type="evidence" value="ECO:0007669"/>
    <property type="project" value="UniProtKB-ARBA"/>
</dbReference>
<dbReference type="GO" id="GO:0005634">
    <property type="term" value="C:nucleus"/>
    <property type="evidence" value="ECO:0007669"/>
    <property type="project" value="TreeGrafter"/>
</dbReference>
<dbReference type="PANTHER" id="PTHR48070:SF7">
    <property type="entry name" value="SERINE HYDROLASE FSH DOMAIN-CONTAINING PROTEIN-RELATED"/>
    <property type="match status" value="1"/>
</dbReference>